<dbReference type="InterPro" id="IPR050839">
    <property type="entry name" value="Rho-assoc_Ser/Thr_Kinase"/>
</dbReference>
<accession>A0A4R1KVS0</accession>
<dbReference type="InterPro" id="IPR019861">
    <property type="entry name" value="PorP/SprF_Bacteroidetes"/>
</dbReference>
<dbReference type="GO" id="GO:0031032">
    <property type="term" value="P:actomyosin structure organization"/>
    <property type="evidence" value="ECO:0007669"/>
    <property type="project" value="TreeGrafter"/>
</dbReference>
<dbReference type="AlphaFoldDB" id="A0A4R1KVS0"/>
<protein>
    <submittedName>
        <fullName evidence="5">Type IX secretion system PorP/SprF family membrane protein</fullName>
    </submittedName>
</protein>
<sequence length="786" mass="90496">MKALFLTILLSTSMQLLLSQEQADGVVSFTLPVRNSLMFNRYALNPTFSFVREQYKYASVYNKRELVQFNDAPLTYLASYSGRFAENIGAGIGLFQQNYGVLTTFGGLLNFAYNARLNRDNNLTFGLNLGAYSSGINTGNTTTNFTDPSLQNVPSNFLITVSPGINYGTTFFDFGVSLNNLFVYNLESSSMLEEDPNQGIQGHVMYTGYISSRGFFDDARFSGLFQSEFTKDETILSANALIYVPKGLWFQAGYNTRFGVSAGAGINITKEIAIEYSFEKTLGDLIDFGPSHEITLAYRFQSRRYFDYSRQDEVSGLISTKKKPKRYVAKTSKPKRTVITPTVEETPAKATPEDVAKQKAEADRVSKLAEEKKKQEEAEKLALLEKQKAEKAEQERIEEQKRIAREKINAQKREQELAEKREQERLAKLEAEKQAQELAAERERERLKKIEDERLAKLKEEQERERAEAEKLVEQEQVAKEKLEAEKQNQELITNPKDTFGKELLKLAKVVEENKEKQDDLLEKFNEAVEGKNDNLRNLKEENDLSEQGIVVRPKEFKSVTKENERLKSIKSDLDKILEERTERIKELEERYEDMTEADTIVNETVMLYYRKELEKLKTEQSDANDIRLKLENKLEAIEIGIEFEKRRRIKRAEYDNEEERYTQDRARLQTIKNTTEIGNKELNPEDFDFGLEQSTNIKILKNVNYTDSGYYMVLAVHTDTDKRDEFITKAMASGATNIDFFYDVNTSQYYIYQNKLESIGEANSTLKQRGTKAYNSKMTIIKIEN</sequence>
<comment type="caution">
    <text evidence="5">The sequence shown here is derived from an EMBL/GenBank/DDBJ whole genome shotgun (WGS) entry which is preliminary data.</text>
</comment>
<dbReference type="EMBL" id="SMGI01000001">
    <property type="protein sequence ID" value="TCK69292.1"/>
    <property type="molecule type" value="Genomic_DNA"/>
</dbReference>
<dbReference type="RefSeq" id="WP_132703798.1">
    <property type="nucleotide sequence ID" value="NZ_SMGI01000001.1"/>
</dbReference>
<dbReference type="PANTHER" id="PTHR22988">
    <property type="entry name" value="MYOTONIC DYSTROPHY S/T KINASE-RELATED"/>
    <property type="match status" value="1"/>
</dbReference>
<organism evidence="5 6">
    <name type="scientific">Winogradskyella wandonensis</name>
    <dbReference type="NCBI Taxonomy" id="1442586"/>
    <lineage>
        <taxon>Bacteria</taxon>
        <taxon>Pseudomonadati</taxon>
        <taxon>Bacteroidota</taxon>
        <taxon>Flavobacteriia</taxon>
        <taxon>Flavobacteriales</taxon>
        <taxon>Flavobacteriaceae</taxon>
        <taxon>Winogradskyella</taxon>
    </lineage>
</organism>
<dbReference type="GO" id="GO:0005737">
    <property type="term" value="C:cytoplasm"/>
    <property type="evidence" value="ECO:0007669"/>
    <property type="project" value="TreeGrafter"/>
</dbReference>
<keyword evidence="6" id="KW-1185">Reference proteome</keyword>
<dbReference type="GO" id="GO:0005856">
    <property type="term" value="C:cytoskeleton"/>
    <property type="evidence" value="ECO:0007669"/>
    <property type="project" value="TreeGrafter"/>
</dbReference>
<evidence type="ECO:0000256" key="4">
    <source>
        <dbReference type="SAM" id="Coils"/>
    </source>
</evidence>
<dbReference type="GO" id="GO:0004674">
    <property type="term" value="F:protein serine/threonine kinase activity"/>
    <property type="evidence" value="ECO:0007669"/>
    <property type="project" value="UniProtKB-EC"/>
</dbReference>
<keyword evidence="1" id="KW-0597">Phosphoprotein</keyword>
<dbReference type="Proteomes" id="UP000295714">
    <property type="component" value="Unassembled WGS sequence"/>
</dbReference>
<evidence type="ECO:0000256" key="1">
    <source>
        <dbReference type="ARBA" id="ARBA00022553"/>
    </source>
</evidence>
<evidence type="ECO:0000313" key="5">
    <source>
        <dbReference type="EMBL" id="TCK69292.1"/>
    </source>
</evidence>
<dbReference type="PANTHER" id="PTHR22988:SF71">
    <property type="entry name" value="CITRON RHO-INTERACTING KINASE"/>
    <property type="match status" value="1"/>
</dbReference>
<dbReference type="Pfam" id="PF11751">
    <property type="entry name" value="PorP_SprF"/>
    <property type="match status" value="1"/>
</dbReference>
<dbReference type="OrthoDB" id="1393025at2"/>
<proteinExistence type="predicted"/>
<evidence type="ECO:0000256" key="2">
    <source>
        <dbReference type="ARBA" id="ARBA00047899"/>
    </source>
</evidence>
<evidence type="ECO:0000256" key="3">
    <source>
        <dbReference type="ARBA" id="ARBA00048679"/>
    </source>
</evidence>
<name>A0A4R1KVS0_9FLAO</name>
<gene>
    <name evidence="5" type="ORF">DFQ05_0813</name>
</gene>
<evidence type="ECO:0000313" key="6">
    <source>
        <dbReference type="Proteomes" id="UP000295714"/>
    </source>
</evidence>
<feature type="coiled-coil region" evidence="4">
    <location>
        <begin position="355"/>
        <end position="634"/>
    </location>
</feature>
<keyword evidence="4" id="KW-0175">Coiled coil</keyword>
<reference evidence="5 6" key="1">
    <citation type="journal article" date="2015" name="Stand. Genomic Sci.">
        <title>Genomic Encyclopedia of Bacterial and Archaeal Type Strains, Phase III: the genomes of soil and plant-associated and newly described type strains.</title>
        <authorList>
            <person name="Whitman W.B."/>
            <person name="Woyke T."/>
            <person name="Klenk H.P."/>
            <person name="Zhou Y."/>
            <person name="Lilburn T.G."/>
            <person name="Beck B.J."/>
            <person name="De Vos P."/>
            <person name="Vandamme P."/>
            <person name="Eisen J.A."/>
            <person name="Garrity G."/>
            <person name="Hugenholtz P."/>
            <person name="Kyrpides N.C."/>
        </authorList>
    </citation>
    <scope>NUCLEOTIDE SEQUENCE [LARGE SCALE GENOMIC DNA]</scope>
    <source>
        <strain evidence="5 6">CECT 8445</strain>
    </source>
</reference>
<dbReference type="NCBIfam" id="TIGR03519">
    <property type="entry name" value="T9SS_PorP_fam"/>
    <property type="match status" value="1"/>
</dbReference>
<comment type="catalytic activity">
    <reaction evidence="2">
        <text>L-threonyl-[protein] + ATP = O-phospho-L-threonyl-[protein] + ADP + H(+)</text>
        <dbReference type="Rhea" id="RHEA:46608"/>
        <dbReference type="Rhea" id="RHEA-COMP:11060"/>
        <dbReference type="Rhea" id="RHEA-COMP:11605"/>
        <dbReference type="ChEBI" id="CHEBI:15378"/>
        <dbReference type="ChEBI" id="CHEBI:30013"/>
        <dbReference type="ChEBI" id="CHEBI:30616"/>
        <dbReference type="ChEBI" id="CHEBI:61977"/>
        <dbReference type="ChEBI" id="CHEBI:456216"/>
        <dbReference type="EC" id="2.7.11.1"/>
    </reaction>
</comment>
<comment type="catalytic activity">
    <reaction evidence="3">
        <text>L-seryl-[protein] + ATP = O-phospho-L-seryl-[protein] + ADP + H(+)</text>
        <dbReference type="Rhea" id="RHEA:17989"/>
        <dbReference type="Rhea" id="RHEA-COMP:9863"/>
        <dbReference type="Rhea" id="RHEA-COMP:11604"/>
        <dbReference type="ChEBI" id="CHEBI:15378"/>
        <dbReference type="ChEBI" id="CHEBI:29999"/>
        <dbReference type="ChEBI" id="CHEBI:30616"/>
        <dbReference type="ChEBI" id="CHEBI:83421"/>
        <dbReference type="ChEBI" id="CHEBI:456216"/>
        <dbReference type="EC" id="2.7.11.1"/>
    </reaction>
</comment>